<keyword evidence="2" id="KW-0507">mRNA processing</keyword>
<proteinExistence type="predicted"/>
<dbReference type="EMBL" id="CAVMBE010000002">
    <property type="protein sequence ID" value="CAK3793363.1"/>
    <property type="molecule type" value="Genomic_DNA"/>
</dbReference>
<evidence type="ECO:0000256" key="7">
    <source>
        <dbReference type="SAM" id="MobiDB-lite"/>
    </source>
</evidence>
<evidence type="ECO:0000259" key="8">
    <source>
        <dbReference type="PROSITE" id="PS50128"/>
    </source>
</evidence>
<dbReference type="GO" id="GO:0003723">
    <property type="term" value="F:RNA binding"/>
    <property type="evidence" value="ECO:0007669"/>
    <property type="project" value="InterPro"/>
</dbReference>
<feature type="region of interest" description="Disordered" evidence="7">
    <location>
        <begin position="453"/>
        <end position="513"/>
    </location>
</feature>
<dbReference type="Gene3D" id="1.10.10.790">
    <property type="entry name" value="Surp module"/>
    <property type="match status" value="2"/>
</dbReference>
<feature type="region of interest" description="Disordered" evidence="7">
    <location>
        <begin position="1"/>
        <end position="25"/>
    </location>
</feature>
<evidence type="ECO:0000256" key="2">
    <source>
        <dbReference type="ARBA" id="ARBA00022664"/>
    </source>
</evidence>
<feature type="compositionally biased region" description="Basic and acidic residues" evidence="7">
    <location>
        <begin position="496"/>
        <end position="513"/>
    </location>
</feature>
<sequence length="513" mass="58402">MAATNGQQADTPEQPQDLVKLVPPGTIIPPKALRESRIEKVAAYVARSGDKLEEKVRAGGQAPYVDPEDPYHAYYKWRVEEIRAGRGFDESTRAIARKTEVTFQGKDSAPKPPPEYQFSARMPNISAQDLEIVKLTALYAAKNGKSWITQLSQRESGNFQFDFLRPQHSLNMYFNRLMEQYKDLIEGETAKNGAPQKKRVAELESTVADRFSVLERAKKRAEYRQWQDKQKVEKEEKEEKERIAFAQIDWHDFSVVATITFDEGDEHAEMAPPKSKNDMLSLSLEEKAKMRIDPSRRLEEAVPSFDDYTDIFGQQQQMPAAQMPQTYTPQPPPSASPAQAAPYAAPPSVQEERERVRANLTKNNQPARVRTNYVPAAQRGKQAQNTSICPICKQAIPNDEMEHHMKIESLSPEWREQMAKNQQRSSTTNLATADVANNLKRLASQRTDVFDPITGQAITPEEQERRKRAELSAYDGSAQQYQQHPLPPGPFPPGTERPDVHEQIRYLHDKYKK</sequence>
<dbReference type="InterPro" id="IPR035967">
    <property type="entry name" value="SWAP/Surp_sf"/>
</dbReference>
<dbReference type="InterPro" id="IPR022030">
    <property type="entry name" value="SF3A1_dom"/>
</dbReference>
<protein>
    <submittedName>
        <fullName evidence="9">Pre-mRNA-splicing factor</fullName>
    </submittedName>
</protein>
<accession>A0AAI8W2L9</accession>
<feature type="domain" description="SURP motif" evidence="8">
    <location>
        <begin position="132"/>
        <end position="174"/>
    </location>
</feature>
<dbReference type="PANTHER" id="PTHR15316">
    <property type="entry name" value="SPLICEOSOME ASSOCIATED PROTEIN 114/SWAP SPLICING FACTOR-RELATED"/>
    <property type="match status" value="1"/>
</dbReference>
<evidence type="ECO:0000256" key="3">
    <source>
        <dbReference type="ARBA" id="ARBA00022728"/>
    </source>
</evidence>
<comment type="subcellular location">
    <subcellularLocation>
        <location evidence="1">Nucleus</location>
    </subcellularLocation>
</comment>
<feature type="compositionally biased region" description="Polar residues" evidence="7">
    <location>
        <begin position="1"/>
        <end position="14"/>
    </location>
</feature>
<feature type="region of interest" description="Disordered" evidence="7">
    <location>
        <begin position="318"/>
        <end position="354"/>
    </location>
</feature>
<dbReference type="Proteomes" id="UP001296104">
    <property type="component" value="Unassembled WGS sequence"/>
</dbReference>
<dbReference type="GO" id="GO:0071013">
    <property type="term" value="C:catalytic step 2 spliceosome"/>
    <property type="evidence" value="ECO:0007669"/>
    <property type="project" value="TreeGrafter"/>
</dbReference>
<dbReference type="PANTHER" id="PTHR15316:SF1">
    <property type="entry name" value="SPLICING FACTOR 3A SUBUNIT 1"/>
    <property type="match status" value="1"/>
</dbReference>
<keyword evidence="5" id="KW-0508">mRNA splicing</keyword>
<keyword evidence="6" id="KW-0539">Nucleus</keyword>
<evidence type="ECO:0000256" key="5">
    <source>
        <dbReference type="ARBA" id="ARBA00023187"/>
    </source>
</evidence>
<keyword evidence="4" id="KW-0677">Repeat</keyword>
<dbReference type="Pfam" id="PF12230">
    <property type="entry name" value="PRP21_like_P"/>
    <property type="match status" value="1"/>
</dbReference>
<dbReference type="GO" id="GO:0005686">
    <property type="term" value="C:U2 snRNP"/>
    <property type="evidence" value="ECO:0007669"/>
    <property type="project" value="TreeGrafter"/>
</dbReference>
<dbReference type="GO" id="GO:0000381">
    <property type="term" value="P:regulation of alternative mRNA splicing, via spliceosome"/>
    <property type="evidence" value="ECO:0007669"/>
    <property type="project" value="TreeGrafter"/>
</dbReference>
<dbReference type="InterPro" id="IPR045146">
    <property type="entry name" value="SF3A1"/>
</dbReference>
<evidence type="ECO:0000313" key="9">
    <source>
        <dbReference type="EMBL" id="CAK3793363.1"/>
    </source>
</evidence>
<dbReference type="FunFam" id="1.10.10.790:FF:000001">
    <property type="entry name" value="Splicing factor 3a, subunit 1"/>
    <property type="match status" value="1"/>
</dbReference>
<comment type="caution">
    <text evidence="9">The sequence shown here is derived from an EMBL/GenBank/DDBJ whole genome shotgun (WGS) entry which is preliminary data.</text>
</comment>
<dbReference type="PROSITE" id="PS50128">
    <property type="entry name" value="SURP"/>
    <property type="match status" value="2"/>
</dbReference>
<evidence type="ECO:0000313" key="10">
    <source>
        <dbReference type="Proteomes" id="UP001296104"/>
    </source>
</evidence>
<keyword evidence="10" id="KW-1185">Reference proteome</keyword>
<organism evidence="9 10">
    <name type="scientific">Lecanosticta acicola</name>
    <dbReference type="NCBI Taxonomy" id="111012"/>
    <lineage>
        <taxon>Eukaryota</taxon>
        <taxon>Fungi</taxon>
        <taxon>Dikarya</taxon>
        <taxon>Ascomycota</taxon>
        <taxon>Pezizomycotina</taxon>
        <taxon>Dothideomycetes</taxon>
        <taxon>Dothideomycetidae</taxon>
        <taxon>Mycosphaerellales</taxon>
        <taxon>Mycosphaerellaceae</taxon>
        <taxon>Lecanosticta</taxon>
    </lineage>
</organism>
<feature type="domain" description="SURP motif" evidence="8">
    <location>
        <begin position="37"/>
        <end position="75"/>
    </location>
</feature>
<dbReference type="SUPFAM" id="SSF109905">
    <property type="entry name" value="Surp module (SWAP domain)"/>
    <property type="match status" value="2"/>
</dbReference>
<dbReference type="GO" id="GO:0071004">
    <property type="term" value="C:U2-type prespliceosome"/>
    <property type="evidence" value="ECO:0007669"/>
    <property type="project" value="TreeGrafter"/>
</dbReference>
<feature type="compositionally biased region" description="Low complexity" evidence="7">
    <location>
        <begin position="336"/>
        <end position="347"/>
    </location>
</feature>
<keyword evidence="3" id="KW-0747">Spliceosome</keyword>
<dbReference type="SMART" id="SM00648">
    <property type="entry name" value="SWAP"/>
    <property type="match status" value="2"/>
</dbReference>
<gene>
    <name evidence="9" type="ORF">LECACI_7A000740</name>
</gene>
<evidence type="ECO:0000256" key="4">
    <source>
        <dbReference type="ARBA" id="ARBA00022737"/>
    </source>
</evidence>
<feature type="compositionally biased region" description="Pro residues" evidence="7">
    <location>
        <begin position="485"/>
        <end position="495"/>
    </location>
</feature>
<dbReference type="AlphaFoldDB" id="A0AAI8W2L9"/>
<dbReference type="GO" id="GO:0045292">
    <property type="term" value="P:mRNA cis splicing, via spliceosome"/>
    <property type="evidence" value="ECO:0007669"/>
    <property type="project" value="InterPro"/>
</dbReference>
<evidence type="ECO:0000256" key="6">
    <source>
        <dbReference type="ARBA" id="ARBA00023242"/>
    </source>
</evidence>
<reference evidence="9" key="1">
    <citation type="submission" date="2023-11" db="EMBL/GenBank/DDBJ databases">
        <authorList>
            <person name="Alioto T."/>
            <person name="Alioto T."/>
            <person name="Gomez Garrido J."/>
        </authorList>
    </citation>
    <scope>NUCLEOTIDE SEQUENCE</scope>
</reference>
<dbReference type="InterPro" id="IPR000061">
    <property type="entry name" value="Surp"/>
</dbReference>
<dbReference type="Pfam" id="PF01805">
    <property type="entry name" value="Surp"/>
    <property type="match status" value="2"/>
</dbReference>
<name>A0AAI8W2L9_9PEZI</name>
<evidence type="ECO:0000256" key="1">
    <source>
        <dbReference type="ARBA" id="ARBA00004123"/>
    </source>
</evidence>
<feature type="compositionally biased region" description="Low complexity" evidence="7">
    <location>
        <begin position="318"/>
        <end position="328"/>
    </location>
</feature>